<gene>
    <name evidence="8" type="ORF">PHSY_004220</name>
</gene>
<feature type="compositionally biased region" description="Polar residues" evidence="6">
    <location>
        <begin position="38"/>
        <end position="52"/>
    </location>
</feature>
<dbReference type="NCBIfam" id="TIGR00581">
    <property type="entry name" value="moaC"/>
    <property type="match status" value="1"/>
</dbReference>
<keyword evidence="5" id="KW-0456">Lyase</keyword>
<accession>R9P5W5</accession>
<dbReference type="STRING" id="1305764.R9P5W5"/>
<dbReference type="SUPFAM" id="SSF55040">
    <property type="entry name" value="Molybdenum cofactor biosynthesis protein C, MoaC"/>
    <property type="match status" value="1"/>
</dbReference>
<dbReference type="GO" id="GO:0061799">
    <property type="term" value="F:cyclic pyranopterin monophosphate synthase activity"/>
    <property type="evidence" value="ECO:0007669"/>
    <property type="project" value="UniProtKB-EC"/>
</dbReference>
<dbReference type="EC" id="4.6.1.17" evidence="3"/>
<evidence type="ECO:0000256" key="3">
    <source>
        <dbReference type="ARBA" id="ARBA00012575"/>
    </source>
</evidence>
<organism evidence="8 9">
    <name type="scientific">Pseudozyma hubeiensis (strain SY62)</name>
    <name type="common">Yeast</name>
    <dbReference type="NCBI Taxonomy" id="1305764"/>
    <lineage>
        <taxon>Eukaryota</taxon>
        <taxon>Fungi</taxon>
        <taxon>Dikarya</taxon>
        <taxon>Basidiomycota</taxon>
        <taxon>Ustilaginomycotina</taxon>
        <taxon>Ustilaginomycetes</taxon>
        <taxon>Ustilaginales</taxon>
        <taxon>Ustilaginaceae</taxon>
        <taxon>Pseudozyma</taxon>
    </lineage>
</organism>
<dbReference type="OrthoDB" id="429626at2759"/>
<dbReference type="RefSeq" id="XP_012190224.1">
    <property type="nucleotide sequence ID" value="XM_012334834.1"/>
</dbReference>
<dbReference type="InterPro" id="IPR002820">
    <property type="entry name" value="Mopterin_CF_biosynth-C_dom"/>
</dbReference>
<dbReference type="EMBL" id="DF238805">
    <property type="protein sequence ID" value="GAC96637.1"/>
    <property type="molecule type" value="Genomic_DNA"/>
</dbReference>
<dbReference type="AlphaFoldDB" id="R9P5W5"/>
<dbReference type="UniPathway" id="UPA00344"/>
<dbReference type="GeneID" id="24109503"/>
<evidence type="ECO:0000256" key="4">
    <source>
        <dbReference type="ARBA" id="ARBA00023150"/>
    </source>
</evidence>
<keyword evidence="9" id="KW-1185">Reference proteome</keyword>
<dbReference type="HOGENOM" id="CLU_567571_0_0_1"/>
<dbReference type="PANTHER" id="PTHR22960">
    <property type="entry name" value="MOLYBDOPTERIN COFACTOR SYNTHESIS PROTEIN A"/>
    <property type="match status" value="1"/>
</dbReference>
<dbReference type="GO" id="GO:0061798">
    <property type="term" value="F:GTP 3',8'-cyclase activity"/>
    <property type="evidence" value="ECO:0007669"/>
    <property type="project" value="TreeGrafter"/>
</dbReference>
<dbReference type="InterPro" id="IPR036522">
    <property type="entry name" value="MoaC_sf"/>
</dbReference>
<dbReference type="NCBIfam" id="NF006870">
    <property type="entry name" value="PRK09364.1"/>
    <property type="match status" value="1"/>
</dbReference>
<feature type="domain" description="Molybdopterin cofactor biosynthesis C (MoaC)" evidence="7">
    <location>
        <begin position="329"/>
        <end position="472"/>
    </location>
</feature>
<dbReference type="InterPro" id="IPR023045">
    <property type="entry name" value="MoaC"/>
</dbReference>
<dbReference type="GO" id="GO:0006777">
    <property type="term" value="P:Mo-molybdopterin cofactor biosynthetic process"/>
    <property type="evidence" value="ECO:0007669"/>
    <property type="project" value="UniProtKB-KW"/>
</dbReference>
<dbReference type="InterPro" id="IPR050105">
    <property type="entry name" value="MoCo_biosynth_MoaA/MoaC"/>
</dbReference>
<keyword evidence="4" id="KW-0501">Molybdenum cofactor biosynthesis</keyword>
<name>R9P5W5_PSEHS</name>
<dbReference type="Proteomes" id="UP000014071">
    <property type="component" value="Unassembled WGS sequence"/>
</dbReference>
<dbReference type="eggNOG" id="KOG2876">
    <property type="taxonomic scope" value="Eukaryota"/>
</dbReference>
<comment type="catalytic activity">
    <reaction evidence="1">
        <text>(8S)-3',8-cyclo-7,8-dihydroguanosine 5'-triphosphate = cyclic pyranopterin phosphate + diphosphate</text>
        <dbReference type="Rhea" id="RHEA:49580"/>
        <dbReference type="ChEBI" id="CHEBI:33019"/>
        <dbReference type="ChEBI" id="CHEBI:59648"/>
        <dbReference type="ChEBI" id="CHEBI:131766"/>
        <dbReference type="EC" id="4.6.1.17"/>
    </reaction>
</comment>
<evidence type="ECO:0000259" key="7">
    <source>
        <dbReference type="Pfam" id="PF01967"/>
    </source>
</evidence>
<dbReference type="CDD" id="cd01420">
    <property type="entry name" value="MoaC_PE"/>
    <property type="match status" value="1"/>
</dbReference>
<evidence type="ECO:0000313" key="9">
    <source>
        <dbReference type="Proteomes" id="UP000014071"/>
    </source>
</evidence>
<feature type="region of interest" description="Disordered" evidence="6">
    <location>
        <begin position="30"/>
        <end position="84"/>
    </location>
</feature>
<sequence>MTASRAGFAHLHAFLLSPLRLDVELGKQHSTRPGSLMKRSSPSARASFTSRSMMPRRQFHSSARRHREDRQDDQDDDNPWGNLDKAFENLEDRSLYTQVYQKRPHTDAFPPLPDQPRTKTSSTKDPISEMEEAIFAQAGAAAVKSTPKPTRNVRMGALSGVRFSDSPPSASSPTSFGTNMLDLGGAAASAARWSDYMQDSSEDDDSPWSSLDAFVDNPDSSAQFAVPLHLQGQQEVMQLNAQQYARQSKQGGRPQQQRMNSKEAFAANDDLLRQQIELQSNQDAEEAEFARAGAAAVSQLFNNPQGAEVDANDSHRLSHIDPTTNSASMVDVSSKHTTSRSATAVGRIYLPHSAVRLLRETESSRGISNKGPVLHTAQLAGIMAAKRTADLIPLCHPLPLTHVEVKLDIIDAEEESWIEVECTARTAGQTGVEMEALTGCMGACLTVWDMVKAVAGREMRIGEVMVVRKSGGKSGDWERRV</sequence>
<evidence type="ECO:0000256" key="5">
    <source>
        <dbReference type="ARBA" id="ARBA00023239"/>
    </source>
</evidence>
<protein>
    <recommendedName>
        <fullName evidence="3">cyclic pyranopterin monophosphate synthase</fullName>
        <ecNumber evidence="3">4.6.1.17</ecNumber>
    </recommendedName>
</protein>
<proteinExistence type="predicted"/>
<feature type="region of interest" description="Disordered" evidence="6">
    <location>
        <begin position="103"/>
        <end position="125"/>
    </location>
</feature>
<comment type="pathway">
    <text evidence="2">Cofactor biosynthesis; molybdopterin biosynthesis.</text>
</comment>
<feature type="compositionally biased region" description="Basic residues" evidence="6">
    <location>
        <begin position="57"/>
        <end position="67"/>
    </location>
</feature>
<evidence type="ECO:0000256" key="2">
    <source>
        <dbReference type="ARBA" id="ARBA00005046"/>
    </source>
</evidence>
<dbReference type="Pfam" id="PF01967">
    <property type="entry name" value="MoaC"/>
    <property type="match status" value="1"/>
</dbReference>
<evidence type="ECO:0000256" key="6">
    <source>
        <dbReference type="SAM" id="MobiDB-lite"/>
    </source>
</evidence>
<reference evidence="9" key="1">
    <citation type="journal article" date="2013" name="Genome Announc.">
        <title>Draft genome sequence of the basidiomycetous yeast-like fungus Pseudozyma hubeiensis SY62, which produces an abundant amount of the biosurfactant mannosylerythritol lipids.</title>
        <authorList>
            <person name="Konishi M."/>
            <person name="Hatada Y."/>
            <person name="Horiuchi J."/>
        </authorList>
    </citation>
    <scope>NUCLEOTIDE SEQUENCE [LARGE SCALE GENOMIC DNA]</scope>
    <source>
        <strain evidence="9">SY62</strain>
    </source>
</reference>
<dbReference type="PANTHER" id="PTHR22960:SF0">
    <property type="entry name" value="MOLYBDENUM COFACTOR BIOSYNTHESIS PROTEIN 1"/>
    <property type="match status" value="1"/>
</dbReference>
<dbReference type="Gene3D" id="3.30.70.640">
    <property type="entry name" value="Molybdopterin cofactor biosynthesis C (MoaC) domain"/>
    <property type="match status" value="1"/>
</dbReference>
<dbReference type="InterPro" id="IPR047594">
    <property type="entry name" value="MoaC_bact/euk"/>
</dbReference>
<evidence type="ECO:0000256" key="1">
    <source>
        <dbReference type="ARBA" id="ARBA00001637"/>
    </source>
</evidence>
<evidence type="ECO:0000313" key="8">
    <source>
        <dbReference type="EMBL" id="GAC96637.1"/>
    </source>
</evidence>